<evidence type="ECO:0000313" key="2">
    <source>
        <dbReference type="EMBL" id="MCU6793472.1"/>
    </source>
</evidence>
<keyword evidence="3" id="KW-1185">Reference proteome</keyword>
<gene>
    <name evidence="2" type="ORF">OB236_15300</name>
</gene>
<feature type="transmembrane region" description="Helical" evidence="1">
    <location>
        <begin position="633"/>
        <end position="650"/>
    </location>
</feature>
<dbReference type="Proteomes" id="UP001652445">
    <property type="component" value="Unassembled WGS sequence"/>
</dbReference>
<dbReference type="RefSeq" id="WP_262684744.1">
    <property type="nucleotide sequence ID" value="NZ_JAOQIO010000052.1"/>
</dbReference>
<reference evidence="2 3" key="1">
    <citation type="submission" date="2022-09" db="EMBL/GenBank/DDBJ databases">
        <authorList>
            <person name="Han X.L."/>
            <person name="Wang Q."/>
            <person name="Lu T."/>
        </authorList>
    </citation>
    <scope>NUCLEOTIDE SEQUENCE [LARGE SCALE GENOMIC DNA]</scope>
    <source>
        <strain evidence="2 3">WQ 127069</strain>
    </source>
</reference>
<comment type="caution">
    <text evidence="2">The sequence shown here is derived from an EMBL/GenBank/DDBJ whole genome shotgun (WGS) entry which is preliminary data.</text>
</comment>
<protein>
    <submittedName>
        <fullName evidence="2">Uncharacterized protein</fullName>
    </submittedName>
</protein>
<keyword evidence="1" id="KW-0812">Transmembrane</keyword>
<keyword evidence="1" id="KW-0472">Membrane</keyword>
<accession>A0ABT2UFQ4</accession>
<feature type="transmembrane region" description="Helical" evidence="1">
    <location>
        <begin position="567"/>
        <end position="591"/>
    </location>
</feature>
<feature type="transmembrane region" description="Helical" evidence="1">
    <location>
        <begin position="503"/>
        <end position="521"/>
    </location>
</feature>
<dbReference type="InterPro" id="IPR017850">
    <property type="entry name" value="Alkaline_phosphatase_core_sf"/>
</dbReference>
<feature type="transmembrane region" description="Helical" evidence="1">
    <location>
        <begin position="806"/>
        <end position="825"/>
    </location>
</feature>
<feature type="transmembrane region" description="Helical" evidence="1">
    <location>
        <begin position="781"/>
        <end position="800"/>
    </location>
</feature>
<sequence>MSKRPKNSKTLWQWFLVFLISLLVYDCSSMGTCVLAEQESQENRWNHFSPLSKQIVLLSIPGLSFMEMGWAGSDGVLGLPQKEDQEAGLTEGMPHLKALGLHAAWGAMNIRTPAKGLENVYISMGAGQWAEADSSVQSLNQGERVDQEWVGPYYRRLMGQEADGNIIIPTIANIHRKNAANWYQASPGQLGEMLRAAGVSLSVWGNMDHARSTAWDNGNNFAAVTDKRFRRSAPLLVMDKKGTVADGDVGGQGLLVNHDRPYGVATHYSWLMEKWKEQRLPALTVMELGDLGRLYEERNSYDQAAFGRLKQRILSEIDQFIGQLAASVDTVSGGAAELWIMSPQVNADALKQKALLAPIVRYVPLGGESLLTSATTRRTGVVSLVDLAPTLLQSYGLSTPKEMIGFPMTAEVTPNALEHLLEDVGRKQRVYKLRPSLLYGLAIYEIVVMLLVLLAVLFKSLRPIRDKEKMFWRALLFSLLLLPAGLLAMGWLPTASTASTEAVMLMITFVLCASLALAWAANHPKYMMLGLFWCGLIVSLLIFYDGLHEAKAMKGSVLGYDVMIGARYYGIGNEFMGVLLGSALLALTALAQAQRLTRRRKPLGAALPWRHTDGRSGSIPPVQSAGQTKGRNAWLPAAGVGAVVTGYLAAPGLGTNAGGALSAAVGFGALAARLAGWRSWRQLAPALALLLVAALGALWLLNAGAATGLAADGQSHIGRAFGSLGQGRLDVIGATIMRKLNMNGHLIMVSAWSKVLITGLLVMTVLVLRPRGRFQQWQRRYPYLMHGCAANAIGSIAALLLNDSGIVAAATMIIYGSVPLLLLRLDDI</sequence>
<feature type="transmembrane region" description="Helical" evidence="1">
    <location>
        <begin position="746"/>
        <end position="769"/>
    </location>
</feature>
<dbReference type="EMBL" id="JAOQIO010000052">
    <property type="protein sequence ID" value="MCU6793472.1"/>
    <property type="molecule type" value="Genomic_DNA"/>
</dbReference>
<feature type="transmembrane region" description="Helical" evidence="1">
    <location>
        <begin position="656"/>
        <end position="676"/>
    </location>
</feature>
<feature type="transmembrane region" description="Helical" evidence="1">
    <location>
        <begin position="683"/>
        <end position="701"/>
    </location>
</feature>
<feature type="transmembrane region" description="Helical" evidence="1">
    <location>
        <begin position="470"/>
        <end position="491"/>
    </location>
</feature>
<evidence type="ECO:0000313" key="3">
    <source>
        <dbReference type="Proteomes" id="UP001652445"/>
    </source>
</evidence>
<proteinExistence type="predicted"/>
<name>A0ABT2UFQ4_9BACL</name>
<keyword evidence="1" id="KW-1133">Transmembrane helix</keyword>
<organism evidence="2 3">
    <name type="scientific">Paenibacillus baimaensis</name>
    <dbReference type="NCBI Taxonomy" id="2982185"/>
    <lineage>
        <taxon>Bacteria</taxon>
        <taxon>Bacillati</taxon>
        <taxon>Bacillota</taxon>
        <taxon>Bacilli</taxon>
        <taxon>Bacillales</taxon>
        <taxon>Paenibacillaceae</taxon>
        <taxon>Paenibacillus</taxon>
    </lineage>
</organism>
<evidence type="ECO:0000256" key="1">
    <source>
        <dbReference type="SAM" id="Phobius"/>
    </source>
</evidence>
<feature type="transmembrane region" description="Helical" evidence="1">
    <location>
        <begin position="437"/>
        <end position="458"/>
    </location>
</feature>
<dbReference type="SUPFAM" id="SSF53649">
    <property type="entry name" value="Alkaline phosphatase-like"/>
    <property type="match status" value="1"/>
</dbReference>
<feature type="transmembrane region" description="Helical" evidence="1">
    <location>
        <begin position="528"/>
        <end position="547"/>
    </location>
</feature>